<evidence type="ECO:0000313" key="16">
    <source>
        <dbReference type="Proteomes" id="UP000279422"/>
    </source>
</evidence>
<comment type="similarity">
    <text evidence="2 8">Belongs to the glycosyl hydrolase 42 family.</text>
</comment>
<evidence type="ECO:0000256" key="3">
    <source>
        <dbReference type="ARBA" id="ARBA00012756"/>
    </source>
</evidence>
<dbReference type="PIRSF" id="PIRSF001084">
    <property type="entry name" value="B-galactosidase"/>
    <property type="match status" value="1"/>
</dbReference>
<gene>
    <name evidence="15" type="ORF">DRJ00_04110</name>
</gene>
<feature type="binding site" evidence="11">
    <location>
        <position position="154"/>
    </location>
    <ligand>
        <name>Zn(2+)</name>
        <dbReference type="ChEBI" id="CHEBI:29105"/>
    </ligand>
</feature>
<name>A0A497E6R6_UNCAE</name>
<feature type="binding site" evidence="11">
    <location>
        <position position="107"/>
    </location>
    <ligand>
        <name>Zn(2+)</name>
        <dbReference type="ChEBI" id="CHEBI:29105"/>
    </ligand>
</feature>
<evidence type="ECO:0000259" key="14">
    <source>
        <dbReference type="Pfam" id="PF08533"/>
    </source>
</evidence>
<dbReference type="GO" id="GO:0006012">
    <property type="term" value="P:galactose metabolic process"/>
    <property type="evidence" value="ECO:0007669"/>
    <property type="project" value="InterPro"/>
</dbReference>
<dbReference type="Gene3D" id="2.60.40.1180">
    <property type="entry name" value="Golgi alpha-mannosidase II"/>
    <property type="match status" value="1"/>
</dbReference>
<evidence type="ECO:0000259" key="13">
    <source>
        <dbReference type="Pfam" id="PF08532"/>
    </source>
</evidence>
<dbReference type="InterPro" id="IPR013738">
    <property type="entry name" value="Beta_galactosidase_Trimer"/>
</dbReference>
<dbReference type="GO" id="GO:0004565">
    <property type="term" value="F:beta-galactosidase activity"/>
    <property type="evidence" value="ECO:0007669"/>
    <property type="project" value="UniProtKB-EC"/>
</dbReference>
<dbReference type="AlphaFoldDB" id="A0A497E6R6"/>
<dbReference type="PANTHER" id="PTHR36447:SF2">
    <property type="entry name" value="BETA-GALACTOSIDASE YESZ"/>
    <property type="match status" value="1"/>
</dbReference>
<sequence>MYFGCDYYPEHWPEERWEKDARMMKEAGFNVVRMAEFAWAKLEPKEGQFDFNWLDKAIEILAQYNIKTVLGTPTATPPAWLATKHPVILRVNKWGIRTSFGGRRAYCPNSRIYRTYSEKIVSKMAEHYKDNENVIGWQIDNEFGGDREKGLCYCEQCAAQFRQWLKGKYETLDKLNQEWGTVFWSQTYTEWEQIPLPRGLETAHNPSLLLDYRRFISDSYISYQKLQIDILRRICPHKFITHNFMGLFNAIDYYKLAEPLDFVAWDNYPNLRFTGENKSSVKVSLSHDVMRGLKEKNFWVMEEQSGPSGWQCVDPSPHPGEIRLWTYQAIAHGAEGILYFRWRTSRFGTEQFWHGILDPSGTSRRRYEEIKKIGQELKRLGDKLMGLEFPREVAMLTSYDEQWAFEIQPNNPKFNYQEHFASYYQLLHAWNVPVDVISIQGDLSKYKLLIAPALFLINNELVHNLKEFVKKGGILIVTFRSGIKNWNNVVFDQPLPAKLNDLLGIEVVEYNSLSSMQKGKLELIYPEIEPLKGECDTWCDIIKCREAEIVGRYTESYYKNEACITINRFGQGSAIYIGTNPSPEIKKCLLRWAIEKSGVKPSFQADPEDIEVVLRRKEGKDYLFFLNHSEKSHQVKLDQSCVELLERREYSKDSIMAIEPKGVRIIYRI</sequence>
<dbReference type="InterPro" id="IPR029062">
    <property type="entry name" value="Class_I_gatase-like"/>
</dbReference>
<feature type="binding site" evidence="10">
    <location>
        <position position="103"/>
    </location>
    <ligand>
        <name>substrate</name>
    </ligand>
</feature>
<evidence type="ECO:0000256" key="5">
    <source>
        <dbReference type="ARBA" id="ARBA00022801"/>
    </source>
</evidence>
<evidence type="ECO:0000256" key="6">
    <source>
        <dbReference type="ARBA" id="ARBA00022833"/>
    </source>
</evidence>
<feature type="domain" description="Beta-galactosidase C-terminal" evidence="14">
    <location>
        <begin position="610"/>
        <end position="666"/>
    </location>
</feature>
<dbReference type="SUPFAM" id="SSF51445">
    <property type="entry name" value="(Trans)glycosidases"/>
    <property type="match status" value="1"/>
</dbReference>
<keyword evidence="7 8" id="KW-0326">Glycosidase</keyword>
<organism evidence="15 16">
    <name type="scientific">Aerophobetes bacterium</name>
    <dbReference type="NCBI Taxonomy" id="2030807"/>
    <lineage>
        <taxon>Bacteria</taxon>
        <taxon>Candidatus Aerophobota</taxon>
    </lineage>
</organism>
<dbReference type="InterPro" id="IPR013529">
    <property type="entry name" value="Glyco_hydro_42_N"/>
</dbReference>
<evidence type="ECO:0000256" key="10">
    <source>
        <dbReference type="PIRSR" id="PIRSR001084-2"/>
    </source>
</evidence>
<dbReference type="Pfam" id="PF08532">
    <property type="entry name" value="Glyco_hydro_42M"/>
    <property type="match status" value="1"/>
</dbReference>
<dbReference type="Gene3D" id="3.40.50.880">
    <property type="match status" value="1"/>
</dbReference>
<dbReference type="Proteomes" id="UP000279422">
    <property type="component" value="Unassembled WGS sequence"/>
</dbReference>
<feature type="binding site" evidence="10">
    <location>
        <position position="141"/>
    </location>
    <ligand>
        <name>substrate</name>
    </ligand>
</feature>
<dbReference type="EMBL" id="QMPZ01000044">
    <property type="protein sequence ID" value="RLE09464.1"/>
    <property type="molecule type" value="Genomic_DNA"/>
</dbReference>
<dbReference type="InterPro" id="IPR013780">
    <property type="entry name" value="Glyco_hydro_b"/>
</dbReference>
<dbReference type="InterPro" id="IPR003476">
    <property type="entry name" value="Glyco_hydro_42"/>
</dbReference>
<dbReference type="InterPro" id="IPR013739">
    <property type="entry name" value="Beta_galactosidase_C"/>
</dbReference>
<feature type="domain" description="Glycoside hydrolase family 42 N-terminal" evidence="12">
    <location>
        <begin position="6"/>
        <end position="380"/>
    </location>
</feature>
<dbReference type="Pfam" id="PF08533">
    <property type="entry name" value="Glyco_hydro_42C"/>
    <property type="match status" value="1"/>
</dbReference>
<evidence type="ECO:0000256" key="8">
    <source>
        <dbReference type="PIRNR" id="PIRNR001084"/>
    </source>
</evidence>
<evidence type="ECO:0000259" key="12">
    <source>
        <dbReference type="Pfam" id="PF02449"/>
    </source>
</evidence>
<evidence type="ECO:0000313" key="15">
    <source>
        <dbReference type="EMBL" id="RLE09464.1"/>
    </source>
</evidence>
<feature type="domain" description="Beta-galactosidase trimerisation" evidence="13">
    <location>
        <begin position="392"/>
        <end position="599"/>
    </location>
</feature>
<dbReference type="CDD" id="cd03143">
    <property type="entry name" value="A4_beta-galactosidase_middle_domain"/>
    <property type="match status" value="1"/>
</dbReference>
<evidence type="ECO:0000256" key="9">
    <source>
        <dbReference type="PIRSR" id="PIRSR001084-1"/>
    </source>
</evidence>
<dbReference type="GO" id="GO:0046872">
    <property type="term" value="F:metal ion binding"/>
    <property type="evidence" value="ECO:0007669"/>
    <property type="project" value="UniProtKB-KW"/>
</dbReference>
<feature type="binding site" evidence="10">
    <location>
        <position position="310"/>
    </location>
    <ligand>
        <name>substrate</name>
    </ligand>
</feature>
<proteinExistence type="inferred from homology"/>
<comment type="caution">
    <text evidence="15">The sequence shown here is derived from an EMBL/GenBank/DDBJ whole genome shotgun (WGS) entry which is preliminary data.</text>
</comment>
<feature type="binding site" evidence="11">
    <location>
        <position position="152"/>
    </location>
    <ligand>
        <name>Zn(2+)</name>
        <dbReference type="ChEBI" id="CHEBI:29105"/>
    </ligand>
</feature>
<evidence type="ECO:0000256" key="1">
    <source>
        <dbReference type="ARBA" id="ARBA00001412"/>
    </source>
</evidence>
<accession>A0A497E6R6</accession>
<protein>
    <recommendedName>
        <fullName evidence="3 8">Beta-galactosidase</fullName>
        <shortName evidence="8">Beta-gal</shortName>
        <ecNumber evidence="3 8">3.2.1.23</ecNumber>
    </recommendedName>
</protein>
<dbReference type="Pfam" id="PF02449">
    <property type="entry name" value="Glyco_hydro_42"/>
    <property type="match status" value="1"/>
</dbReference>
<evidence type="ECO:0000256" key="11">
    <source>
        <dbReference type="PIRSR" id="PIRSR001084-3"/>
    </source>
</evidence>
<evidence type="ECO:0000256" key="2">
    <source>
        <dbReference type="ARBA" id="ARBA00005940"/>
    </source>
</evidence>
<feature type="active site" description="Nucleophile" evidence="9">
    <location>
        <position position="302"/>
    </location>
</feature>
<reference evidence="15 16" key="1">
    <citation type="submission" date="2018-06" db="EMBL/GenBank/DDBJ databases">
        <title>Extensive metabolic versatility and redundancy in microbially diverse, dynamic hydrothermal sediments.</title>
        <authorList>
            <person name="Dombrowski N."/>
            <person name="Teske A."/>
            <person name="Baker B.J."/>
        </authorList>
    </citation>
    <scope>NUCLEOTIDE SEQUENCE [LARGE SCALE GENOMIC DNA]</scope>
    <source>
        <strain evidence="15">B47_G16</strain>
    </source>
</reference>
<keyword evidence="4 11" id="KW-0479">Metal-binding</keyword>
<keyword evidence="6 11" id="KW-0862">Zinc</keyword>
<feature type="active site" description="Proton donor" evidence="9">
    <location>
        <position position="142"/>
    </location>
</feature>
<keyword evidence="5 8" id="KW-0378">Hydrolase</keyword>
<dbReference type="InterPro" id="IPR017853">
    <property type="entry name" value="GH"/>
</dbReference>
<dbReference type="EC" id="3.2.1.23" evidence="3 8"/>
<dbReference type="Gene3D" id="3.20.20.80">
    <property type="entry name" value="Glycosidases"/>
    <property type="match status" value="1"/>
</dbReference>
<evidence type="ECO:0000256" key="7">
    <source>
        <dbReference type="ARBA" id="ARBA00023295"/>
    </source>
</evidence>
<dbReference type="SUPFAM" id="SSF52317">
    <property type="entry name" value="Class I glutamine amidotransferase-like"/>
    <property type="match status" value="1"/>
</dbReference>
<comment type="catalytic activity">
    <reaction evidence="1 8">
        <text>Hydrolysis of terminal non-reducing beta-D-galactose residues in beta-D-galactosides.</text>
        <dbReference type="EC" id="3.2.1.23"/>
    </reaction>
</comment>
<feature type="binding site" evidence="11">
    <location>
        <position position="157"/>
    </location>
    <ligand>
        <name>Zn(2+)</name>
        <dbReference type="ChEBI" id="CHEBI:29105"/>
    </ligand>
</feature>
<dbReference type="GO" id="GO:0009341">
    <property type="term" value="C:beta-galactosidase complex"/>
    <property type="evidence" value="ECO:0007669"/>
    <property type="project" value="InterPro"/>
</dbReference>
<dbReference type="PANTHER" id="PTHR36447">
    <property type="entry name" value="BETA-GALACTOSIDASE GANA"/>
    <property type="match status" value="1"/>
</dbReference>
<evidence type="ECO:0000256" key="4">
    <source>
        <dbReference type="ARBA" id="ARBA00022723"/>
    </source>
</evidence>